<sequence>MIPSVTSEKALSMSTIDPRGLDDSVIYSSGLVLFDSADDEALKPAKQVLRGGDDWDVAVRGSGAVLRYNTTLDNLRSEINALRDETHDVTGTTQLEAEQASAGLVRALRARRALTKARKQPARLPGTWLQSWLVAFSNFLTSYAGIVEVVKGVDNHYGGIAYGTLSVLLAIPVKKNKHEVDIEDALEEFALAFPRLESLDGTYPERSTVLKKLIVGIFVDVIHFSRECVTYYLKSSLGQSTPPFTNGRRWEARLTEIASSKNNIKLRVASIRKLLAQIRVESDVLMHRRIFELQHDSQELLTQIEALKRQIDDQQNNEDDKNISMLRSVLKVDHQDGHLDLTAYRRLLNRVFADVETGHENTRLLTWQRLASEPVMHQWLHHVGSSVVVLAGRNWEAVNNVTLSWLSYGSILAVEHFRQAPDVVTAYYLCQTSPVAVGHRRVTVQDVGASLLYQIARQVPKALRAGVGDVRPAAGGALWKSDDDMEALNAIGAALLRLLSFIGTETVVLILDRLDQCQADNTASGAWRADLKDLMTWILSIVAKAGCVLKVLIVLRPHSSEGILSQRQRIKQLESGSYFEKLDWHQNDGT</sequence>
<accession>A0A1J7JA41</accession>
<feature type="coiled-coil region" evidence="1">
    <location>
        <begin position="290"/>
        <end position="324"/>
    </location>
</feature>
<evidence type="ECO:0000259" key="2">
    <source>
        <dbReference type="Pfam" id="PF24809"/>
    </source>
</evidence>
<feature type="domain" description="DUF7708" evidence="2">
    <location>
        <begin position="132"/>
        <end position="264"/>
    </location>
</feature>
<keyword evidence="4" id="KW-1185">Reference proteome</keyword>
<evidence type="ECO:0000256" key="1">
    <source>
        <dbReference type="SAM" id="Coils"/>
    </source>
</evidence>
<dbReference type="STRING" id="1408157.A0A1J7JA41"/>
<dbReference type="Pfam" id="PF24809">
    <property type="entry name" value="DUF7708"/>
    <property type="match status" value="1"/>
</dbReference>
<dbReference type="AlphaFoldDB" id="A0A1J7JA41"/>
<evidence type="ECO:0000313" key="3">
    <source>
        <dbReference type="EMBL" id="OIW30145.1"/>
    </source>
</evidence>
<keyword evidence="1" id="KW-0175">Coiled coil</keyword>
<gene>
    <name evidence="3" type="ORF">CONLIGDRAFT_644163</name>
</gene>
<dbReference type="InterPro" id="IPR056125">
    <property type="entry name" value="DUF7708"/>
</dbReference>
<reference evidence="3 4" key="1">
    <citation type="submission" date="2016-10" db="EMBL/GenBank/DDBJ databases">
        <title>Draft genome sequence of Coniochaeta ligniaria NRRL30616, a lignocellulolytic fungus for bioabatement of inhibitors in plant biomass hydrolysates.</title>
        <authorList>
            <consortium name="DOE Joint Genome Institute"/>
            <person name="Jimenez D.J."/>
            <person name="Hector R.E."/>
            <person name="Riley R."/>
            <person name="Sun H."/>
            <person name="Grigoriev I.V."/>
            <person name="Van Elsas J.D."/>
            <person name="Nichols N.N."/>
        </authorList>
    </citation>
    <scope>NUCLEOTIDE SEQUENCE [LARGE SCALE GENOMIC DNA]</scope>
    <source>
        <strain evidence="3 4">NRRL 30616</strain>
    </source>
</reference>
<dbReference type="Proteomes" id="UP000182658">
    <property type="component" value="Unassembled WGS sequence"/>
</dbReference>
<proteinExistence type="predicted"/>
<dbReference type="OrthoDB" id="5243248at2759"/>
<name>A0A1J7JA41_9PEZI</name>
<dbReference type="EMBL" id="KV875097">
    <property type="protein sequence ID" value="OIW30145.1"/>
    <property type="molecule type" value="Genomic_DNA"/>
</dbReference>
<evidence type="ECO:0000313" key="4">
    <source>
        <dbReference type="Proteomes" id="UP000182658"/>
    </source>
</evidence>
<dbReference type="InParanoid" id="A0A1J7JA41"/>
<protein>
    <recommendedName>
        <fullName evidence="2">DUF7708 domain-containing protein</fullName>
    </recommendedName>
</protein>
<organism evidence="3 4">
    <name type="scientific">Coniochaeta ligniaria NRRL 30616</name>
    <dbReference type="NCBI Taxonomy" id="1408157"/>
    <lineage>
        <taxon>Eukaryota</taxon>
        <taxon>Fungi</taxon>
        <taxon>Dikarya</taxon>
        <taxon>Ascomycota</taxon>
        <taxon>Pezizomycotina</taxon>
        <taxon>Sordariomycetes</taxon>
        <taxon>Sordariomycetidae</taxon>
        <taxon>Coniochaetales</taxon>
        <taxon>Coniochaetaceae</taxon>
        <taxon>Coniochaeta</taxon>
    </lineage>
</organism>